<dbReference type="EMBL" id="WHVB01000035">
    <property type="protein sequence ID" value="KAF8467552.1"/>
    <property type="molecule type" value="Genomic_DNA"/>
</dbReference>
<dbReference type="AlphaFoldDB" id="A0A9P5JX77"/>
<reference evidence="3" key="1">
    <citation type="submission" date="2019-10" db="EMBL/GenBank/DDBJ databases">
        <authorList>
            <consortium name="DOE Joint Genome Institute"/>
            <person name="Kuo A."/>
            <person name="Miyauchi S."/>
            <person name="Kiss E."/>
            <person name="Drula E."/>
            <person name="Kohler A."/>
            <person name="Sanchez-Garcia M."/>
            <person name="Andreopoulos B."/>
            <person name="Barry K.W."/>
            <person name="Bonito G."/>
            <person name="Buee M."/>
            <person name="Carver A."/>
            <person name="Chen C."/>
            <person name="Cichocki N."/>
            <person name="Clum A."/>
            <person name="Culley D."/>
            <person name="Crous P.W."/>
            <person name="Fauchery L."/>
            <person name="Girlanda M."/>
            <person name="Hayes R."/>
            <person name="Keri Z."/>
            <person name="LaButti K."/>
            <person name="Lipzen A."/>
            <person name="Lombard V."/>
            <person name="Magnuson J."/>
            <person name="Maillard F."/>
            <person name="Morin E."/>
            <person name="Murat C."/>
            <person name="Nolan M."/>
            <person name="Ohm R."/>
            <person name="Pangilinan J."/>
            <person name="Pereira M."/>
            <person name="Perotto S."/>
            <person name="Peter M."/>
            <person name="Riley R."/>
            <person name="Sitrit Y."/>
            <person name="Stielow B."/>
            <person name="Szollosi G."/>
            <person name="Zifcakova L."/>
            <person name="Stursova M."/>
            <person name="Spatafora J.W."/>
            <person name="Tedersoo L."/>
            <person name="Vaario L.-M."/>
            <person name="Yamada A."/>
            <person name="Yan M."/>
            <person name="Wang P."/>
            <person name="Xu J."/>
            <person name="Bruns T."/>
            <person name="Baldrian P."/>
            <person name="Vilgalys R."/>
            <person name="Henrissat B."/>
            <person name="Grigoriev I.V."/>
            <person name="Hibbett D."/>
            <person name="Nagy L.G."/>
            <person name="Martin F.M."/>
        </authorList>
    </citation>
    <scope>NUCLEOTIDE SEQUENCE</scope>
    <source>
        <strain evidence="3">Prilba</strain>
    </source>
</reference>
<organism evidence="3 4">
    <name type="scientific">Russula ochroleuca</name>
    <dbReference type="NCBI Taxonomy" id="152965"/>
    <lineage>
        <taxon>Eukaryota</taxon>
        <taxon>Fungi</taxon>
        <taxon>Dikarya</taxon>
        <taxon>Basidiomycota</taxon>
        <taxon>Agaricomycotina</taxon>
        <taxon>Agaricomycetes</taxon>
        <taxon>Russulales</taxon>
        <taxon>Russulaceae</taxon>
        <taxon>Russula</taxon>
    </lineage>
</organism>
<gene>
    <name evidence="3" type="ORF">DFH94DRAFT_638875</name>
</gene>
<keyword evidence="4" id="KW-1185">Reference proteome</keyword>
<sequence>MTASAVPQINVYTSLHLTVALGSDLDVHPDNWCWIHCLALPLKSLDTFQFSQRPYKWIHYIIGIVMGTQGVLCTSPDLPNVVDYNAVLPTKSIELYYHTSIKEKQRMLPIDSHILHTHITSSVSTCQRAGFHSNVAEWDGEQCVLTRAEAMDCDAVHLLPHGKGDMYISTYTQHHSQDPTGEDIIQEINSVQNGLFLNKIAHRRLGKDIAFLMTPNFAMNTTDIDPTAPPGEKRCTAHVFQSVTQLTLFLKSTLNPGAQLQIFDTPRYPPAILFDGIYAGAILHHFGTQEVKDKITMFWKDNLYPSYHIDTAYTSHKANVNEQAVVTESTQIQAQENMACYNDNHNPDNFDMLMTLPYIMVPQNELQVMLRETREKAEAEEQRCVKERVDAA</sequence>
<accession>A0A9P5JX77</accession>
<evidence type="ECO:0000256" key="1">
    <source>
        <dbReference type="SAM" id="Coils"/>
    </source>
</evidence>
<dbReference type="Pfam" id="PF13391">
    <property type="entry name" value="HNH_2"/>
    <property type="match status" value="1"/>
</dbReference>
<protein>
    <recommendedName>
        <fullName evidence="2">HNH nuclease domain-containing protein</fullName>
    </recommendedName>
</protein>
<comment type="caution">
    <text evidence="3">The sequence shown here is derived from an EMBL/GenBank/DDBJ whole genome shotgun (WGS) entry which is preliminary data.</text>
</comment>
<evidence type="ECO:0000313" key="3">
    <source>
        <dbReference type="EMBL" id="KAF8467552.1"/>
    </source>
</evidence>
<dbReference type="OrthoDB" id="3269637at2759"/>
<dbReference type="Proteomes" id="UP000759537">
    <property type="component" value="Unassembled WGS sequence"/>
</dbReference>
<proteinExistence type="predicted"/>
<keyword evidence="1" id="KW-0175">Coiled coil</keyword>
<evidence type="ECO:0000313" key="4">
    <source>
        <dbReference type="Proteomes" id="UP000759537"/>
    </source>
</evidence>
<feature type="coiled-coil region" evidence="1">
    <location>
        <begin position="363"/>
        <end position="390"/>
    </location>
</feature>
<reference evidence="3" key="2">
    <citation type="journal article" date="2020" name="Nat. Commun.">
        <title>Large-scale genome sequencing of mycorrhizal fungi provides insights into the early evolution of symbiotic traits.</title>
        <authorList>
            <person name="Miyauchi S."/>
            <person name="Kiss E."/>
            <person name="Kuo A."/>
            <person name="Drula E."/>
            <person name="Kohler A."/>
            <person name="Sanchez-Garcia M."/>
            <person name="Morin E."/>
            <person name="Andreopoulos B."/>
            <person name="Barry K.W."/>
            <person name="Bonito G."/>
            <person name="Buee M."/>
            <person name="Carver A."/>
            <person name="Chen C."/>
            <person name="Cichocki N."/>
            <person name="Clum A."/>
            <person name="Culley D."/>
            <person name="Crous P.W."/>
            <person name="Fauchery L."/>
            <person name="Girlanda M."/>
            <person name="Hayes R.D."/>
            <person name="Keri Z."/>
            <person name="LaButti K."/>
            <person name="Lipzen A."/>
            <person name="Lombard V."/>
            <person name="Magnuson J."/>
            <person name="Maillard F."/>
            <person name="Murat C."/>
            <person name="Nolan M."/>
            <person name="Ohm R.A."/>
            <person name="Pangilinan J."/>
            <person name="Pereira M.F."/>
            <person name="Perotto S."/>
            <person name="Peter M."/>
            <person name="Pfister S."/>
            <person name="Riley R."/>
            <person name="Sitrit Y."/>
            <person name="Stielow J.B."/>
            <person name="Szollosi G."/>
            <person name="Zifcakova L."/>
            <person name="Stursova M."/>
            <person name="Spatafora J.W."/>
            <person name="Tedersoo L."/>
            <person name="Vaario L.M."/>
            <person name="Yamada A."/>
            <person name="Yan M."/>
            <person name="Wang P."/>
            <person name="Xu J."/>
            <person name="Bruns T."/>
            <person name="Baldrian P."/>
            <person name="Vilgalys R."/>
            <person name="Dunand C."/>
            <person name="Henrissat B."/>
            <person name="Grigoriev I.V."/>
            <person name="Hibbett D."/>
            <person name="Nagy L.G."/>
            <person name="Martin F.M."/>
        </authorList>
    </citation>
    <scope>NUCLEOTIDE SEQUENCE</scope>
    <source>
        <strain evidence="3">Prilba</strain>
    </source>
</reference>
<name>A0A9P5JX77_9AGAM</name>
<evidence type="ECO:0000259" key="2">
    <source>
        <dbReference type="Pfam" id="PF13391"/>
    </source>
</evidence>
<feature type="domain" description="HNH nuclease" evidence="2">
    <location>
        <begin position="143"/>
        <end position="206"/>
    </location>
</feature>
<dbReference type="InterPro" id="IPR003615">
    <property type="entry name" value="HNH_nuc"/>
</dbReference>